<gene>
    <name evidence="1" type="ORF">METZ01_LOCUS516739</name>
</gene>
<sequence>KIIATKETPALKKLFKKLWSTNYK</sequence>
<dbReference type="EMBL" id="UINC01231380">
    <property type="protein sequence ID" value="SVE63885.1"/>
    <property type="molecule type" value="Genomic_DNA"/>
</dbReference>
<proteinExistence type="predicted"/>
<name>A0A383F686_9ZZZZ</name>
<reference evidence="1" key="1">
    <citation type="submission" date="2018-05" db="EMBL/GenBank/DDBJ databases">
        <authorList>
            <person name="Lanie J.A."/>
            <person name="Ng W.-L."/>
            <person name="Kazmierczak K.M."/>
            <person name="Andrzejewski T.M."/>
            <person name="Davidsen T.M."/>
            <person name="Wayne K.J."/>
            <person name="Tettelin H."/>
            <person name="Glass J.I."/>
            <person name="Rusch D."/>
            <person name="Podicherti R."/>
            <person name="Tsui H.-C.T."/>
            <person name="Winkler M.E."/>
        </authorList>
    </citation>
    <scope>NUCLEOTIDE SEQUENCE</scope>
</reference>
<feature type="non-terminal residue" evidence="1">
    <location>
        <position position="1"/>
    </location>
</feature>
<organism evidence="1">
    <name type="scientific">marine metagenome</name>
    <dbReference type="NCBI Taxonomy" id="408172"/>
    <lineage>
        <taxon>unclassified sequences</taxon>
        <taxon>metagenomes</taxon>
        <taxon>ecological metagenomes</taxon>
    </lineage>
</organism>
<dbReference type="AlphaFoldDB" id="A0A383F686"/>
<protein>
    <submittedName>
        <fullName evidence="1">Uncharacterized protein</fullName>
    </submittedName>
</protein>
<accession>A0A383F686</accession>
<evidence type="ECO:0000313" key="1">
    <source>
        <dbReference type="EMBL" id="SVE63885.1"/>
    </source>
</evidence>